<protein>
    <submittedName>
        <fullName evidence="2">Uncharacterized protein</fullName>
    </submittedName>
</protein>
<keyword evidence="1" id="KW-0472">Membrane</keyword>
<evidence type="ECO:0000256" key="1">
    <source>
        <dbReference type="SAM" id="Phobius"/>
    </source>
</evidence>
<evidence type="ECO:0000313" key="3">
    <source>
        <dbReference type="Proteomes" id="UP000004621"/>
    </source>
</evidence>
<proteinExistence type="predicted"/>
<name>A0A9W5MYX6_NEISU</name>
<keyword evidence="1" id="KW-0812">Transmembrane</keyword>
<gene>
    <name evidence="2" type="ORF">NEISUBOT_04793</name>
</gene>
<sequence length="49" mass="5838">MDAIWSFLAEYKFYVFISVLLVFAILGWHFIDKIQHVSYGELTINRKVD</sequence>
<dbReference type="Proteomes" id="UP000004621">
    <property type="component" value="Unassembled WGS sequence"/>
</dbReference>
<dbReference type="EMBL" id="ACEO02000008">
    <property type="protein sequence ID" value="EFC51802.1"/>
    <property type="molecule type" value="Genomic_DNA"/>
</dbReference>
<organism evidence="2 3">
    <name type="scientific">Neisseria subflava NJ9703</name>
    <dbReference type="NCBI Taxonomy" id="546268"/>
    <lineage>
        <taxon>Bacteria</taxon>
        <taxon>Pseudomonadati</taxon>
        <taxon>Pseudomonadota</taxon>
        <taxon>Betaproteobacteria</taxon>
        <taxon>Neisseriales</taxon>
        <taxon>Neisseriaceae</taxon>
        <taxon>Neisseria</taxon>
    </lineage>
</organism>
<feature type="transmembrane region" description="Helical" evidence="1">
    <location>
        <begin position="13"/>
        <end position="31"/>
    </location>
</feature>
<keyword evidence="1" id="KW-1133">Transmembrane helix</keyword>
<comment type="caution">
    <text evidence="2">The sequence shown here is derived from an EMBL/GenBank/DDBJ whole genome shotgun (WGS) entry which is preliminary data.</text>
</comment>
<evidence type="ECO:0000313" key="2">
    <source>
        <dbReference type="EMBL" id="EFC51802.1"/>
    </source>
</evidence>
<reference evidence="2 3" key="1">
    <citation type="submission" date="2010-01" db="EMBL/GenBank/DDBJ databases">
        <authorList>
            <person name="Weinstock G."/>
            <person name="Sodergren E."/>
            <person name="Clifton S."/>
            <person name="Fulton L."/>
            <person name="Fulton B."/>
            <person name="Courtney L."/>
            <person name="Fronick C."/>
            <person name="Harrison M."/>
            <person name="Strong C."/>
            <person name="Farmer C."/>
            <person name="Delahaunty K."/>
            <person name="Markovic C."/>
            <person name="Hall O."/>
            <person name="Minx P."/>
            <person name="Tomlinson C."/>
            <person name="Mitreva M."/>
            <person name="Nelson J."/>
            <person name="Hou S."/>
            <person name="Wollam A."/>
            <person name="Pepin K.H."/>
            <person name="Johnson M."/>
            <person name="Bhonagiri V."/>
            <person name="Nash W.E."/>
            <person name="Warren W."/>
            <person name="Chinwalla A."/>
            <person name="Mardis E.R."/>
            <person name="Wilson R.K."/>
        </authorList>
    </citation>
    <scope>NUCLEOTIDE SEQUENCE [LARGE SCALE GENOMIC DNA]</scope>
    <source>
        <strain evidence="2 3">NJ9703</strain>
    </source>
</reference>
<dbReference type="AlphaFoldDB" id="A0A9W5MYX6"/>
<accession>A0A9W5MYX6</accession>